<keyword evidence="7" id="KW-1185">Reference proteome</keyword>
<feature type="domain" description="Type I restriction modification DNA specificity" evidence="5">
    <location>
        <begin position="217"/>
        <end position="393"/>
    </location>
</feature>
<dbReference type="InterPro" id="IPR044946">
    <property type="entry name" value="Restrct_endonuc_typeI_TRD_sf"/>
</dbReference>
<protein>
    <submittedName>
        <fullName evidence="6">Type I restriction enzyme, S subunit</fullName>
    </submittedName>
</protein>
<dbReference type="Gene3D" id="1.10.287.1120">
    <property type="entry name" value="Bipartite methylase S protein"/>
    <property type="match status" value="1"/>
</dbReference>
<dbReference type="CDD" id="cd17292">
    <property type="entry name" value="RMtype1_S_LlaA17I_TRD2-CR2_like"/>
    <property type="match status" value="1"/>
</dbReference>
<gene>
    <name evidence="6" type="ORF">SAMN04488506_1784</name>
</gene>
<dbReference type="EMBL" id="FOXW01000006">
    <property type="protein sequence ID" value="SFQ39086.1"/>
    <property type="molecule type" value="Genomic_DNA"/>
</dbReference>
<dbReference type="RefSeq" id="WP_092480814.1">
    <property type="nucleotide sequence ID" value="NZ_FOXW01000006.1"/>
</dbReference>
<feature type="coiled-coil region" evidence="4">
    <location>
        <begin position="375"/>
        <end position="402"/>
    </location>
</feature>
<keyword evidence="4" id="KW-0175">Coiled coil</keyword>
<keyword evidence="2" id="KW-0680">Restriction system</keyword>
<comment type="similarity">
    <text evidence="1">Belongs to the type-I restriction system S methylase family.</text>
</comment>
<dbReference type="InterPro" id="IPR052021">
    <property type="entry name" value="Type-I_RS_S_subunit"/>
</dbReference>
<evidence type="ECO:0000256" key="4">
    <source>
        <dbReference type="SAM" id="Coils"/>
    </source>
</evidence>
<evidence type="ECO:0000256" key="1">
    <source>
        <dbReference type="ARBA" id="ARBA00010923"/>
    </source>
</evidence>
<dbReference type="InterPro" id="IPR000055">
    <property type="entry name" value="Restrct_endonuc_typeI_TRD"/>
</dbReference>
<dbReference type="STRING" id="82801.SAMN04488506_1784"/>
<evidence type="ECO:0000256" key="2">
    <source>
        <dbReference type="ARBA" id="ARBA00022747"/>
    </source>
</evidence>
<dbReference type="Gene3D" id="3.90.220.20">
    <property type="entry name" value="DNA methylase specificity domains"/>
    <property type="match status" value="2"/>
</dbReference>
<dbReference type="GO" id="GO:0003677">
    <property type="term" value="F:DNA binding"/>
    <property type="evidence" value="ECO:0007669"/>
    <property type="project" value="UniProtKB-KW"/>
</dbReference>
<dbReference type="Proteomes" id="UP000199136">
    <property type="component" value="Unassembled WGS sequence"/>
</dbReference>
<dbReference type="AlphaFoldDB" id="A0A1I5Y4H5"/>
<name>A0A1I5Y4H5_9LACT</name>
<dbReference type="Pfam" id="PF01420">
    <property type="entry name" value="Methylase_S"/>
    <property type="match status" value="2"/>
</dbReference>
<accession>A0A1I5Y4H5</accession>
<evidence type="ECO:0000313" key="6">
    <source>
        <dbReference type="EMBL" id="SFQ39086.1"/>
    </source>
</evidence>
<proteinExistence type="inferred from homology"/>
<feature type="domain" description="Type I restriction modification DNA specificity" evidence="5">
    <location>
        <begin position="20"/>
        <end position="190"/>
    </location>
</feature>
<dbReference type="PANTHER" id="PTHR30408">
    <property type="entry name" value="TYPE-1 RESTRICTION ENZYME ECOKI SPECIFICITY PROTEIN"/>
    <property type="match status" value="1"/>
</dbReference>
<evidence type="ECO:0000259" key="5">
    <source>
        <dbReference type="Pfam" id="PF01420"/>
    </source>
</evidence>
<dbReference type="PANTHER" id="PTHR30408:SF12">
    <property type="entry name" value="TYPE I RESTRICTION ENZYME MJAVIII SPECIFICITY SUBUNIT"/>
    <property type="match status" value="1"/>
</dbReference>
<dbReference type="GO" id="GO:0009307">
    <property type="term" value="P:DNA restriction-modification system"/>
    <property type="evidence" value="ECO:0007669"/>
    <property type="project" value="UniProtKB-KW"/>
</dbReference>
<sequence length="405" mass="46367">MSINKNSQKTPNLRFKGFTDDWEQRKLGDLGSVVMNKRIFKDETFENGEIPFFKIGTFGGKPDAYITREKFEDYKSKYPYPQVGDILISASGSIGKTIEYKGEEAYYQDSNIVWLKHNGKLDNLFLKHFYSIVKWNGIEGTTIKRLYNKNILQTTIIVPFIQEQIKIGNFFKQLDDTIALHQRKLDQLKQLKAALLQQMFPGKGETVPKLRFAGFEGDWEERKLGSIYDFSKGKGLPLDSFTHSKDDPAIAYGHLYTKYSEVISEVYLSSDDDGVLSKENDLLFPGSSTVPNGTAQANAIMLNNVKLGGDIIIARPKQDIRVLSIFMSYQINSQRQKLFPITVGTTIAHMYGKDLSKVEFFMTNYSEQEKISDVFKQLDNTITLQQRKLDQLKNTKQVLLKNMFI</sequence>
<evidence type="ECO:0000313" key="7">
    <source>
        <dbReference type="Proteomes" id="UP000199136"/>
    </source>
</evidence>
<reference evidence="6 7" key="1">
    <citation type="submission" date="2016-10" db="EMBL/GenBank/DDBJ databases">
        <authorList>
            <person name="de Groot N.N."/>
        </authorList>
    </citation>
    <scope>NUCLEOTIDE SEQUENCE [LARGE SCALE GENOMIC DNA]</scope>
    <source>
        <strain evidence="6 7">DSM 20581</strain>
    </source>
</reference>
<dbReference type="OrthoDB" id="9795776at2"/>
<feature type="coiled-coil region" evidence="4">
    <location>
        <begin position="171"/>
        <end position="198"/>
    </location>
</feature>
<organism evidence="6 7">
    <name type="scientific">Desemzia incerta</name>
    <dbReference type="NCBI Taxonomy" id="82801"/>
    <lineage>
        <taxon>Bacteria</taxon>
        <taxon>Bacillati</taxon>
        <taxon>Bacillota</taxon>
        <taxon>Bacilli</taxon>
        <taxon>Lactobacillales</taxon>
        <taxon>Carnobacteriaceae</taxon>
        <taxon>Desemzia</taxon>
    </lineage>
</organism>
<dbReference type="SUPFAM" id="SSF116734">
    <property type="entry name" value="DNA methylase specificity domain"/>
    <property type="match status" value="2"/>
</dbReference>
<keyword evidence="3" id="KW-0238">DNA-binding</keyword>
<evidence type="ECO:0000256" key="3">
    <source>
        <dbReference type="ARBA" id="ARBA00023125"/>
    </source>
</evidence>